<feature type="coiled-coil region" evidence="1">
    <location>
        <begin position="237"/>
        <end position="264"/>
    </location>
</feature>
<name>A0ABV6KNU5_9BACI</name>
<dbReference type="NCBIfam" id="TIGR02680">
    <property type="entry name" value="TIGR02680 family protein"/>
    <property type="match status" value="1"/>
</dbReference>
<dbReference type="Gene3D" id="3.40.50.300">
    <property type="entry name" value="P-loop containing nucleotide triphosphate hydrolases"/>
    <property type="match status" value="2"/>
</dbReference>
<gene>
    <name evidence="2" type="ORF">ACFFHF_06860</name>
</gene>
<organism evidence="2 3">
    <name type="scientific">Robertmurraya beringensis</name>
    <dbReference type="NCBI Taxonomy" id="641660"/>
    <lineage>
        <taxon>Bacteria</taxon>
        <taxon>Bacillati</taxon>
        <taxon>Bacillota</taxon>
        <taxon>Bacilli</taxon>
        <taxon>Bacillales</taxon>
        <taxon>Bacillaceae</taxon>
        <taxon>Robertmurraya</taxon>
    </lineage>
</organism>
<dbReference type="EMBL" id="JBHLUU010000021">
    <property type="protein sequence ID" value="MFC0474993.1"/>
    <property type="molecule type" value="Genomic_DNA"/>
</dbReference>
<protein>
    <submittedName>
        <fullName evidence="2">TIGR02680 family protein</fullName>
    </submittedName>
</protein>
<dbReference type="InterPro" id="IPR027417">
    <property type="entry name" value="P-loop_NTPase"/>
</dbReference>
<feature type="coiled-coil region" evidence="1">
    <location>
        <begin position="875"/>
        <end position="970"/>
    </location>
</feature>
<feature type="coiled-coil region" evidence="1">
    <location>
        <begin position="318"/>
        <end position="395"/>
    </location>
</feature>
<reference evidence="2 3" key="1">
    <citation type="submission" date="2024-09" db="EMBL/GenBank/DDBJ databases">
        <authorList>
            <person name="Sun Q."/>
            <person name="Mori K."/>
        </authorList>
    </citation>
    <scope>NUCLEOTIDE SEQUENCE [LARGE SCALE GENOMIC DNA]</scope>
    <source>
        <strain evidence="2 3">CGMCC 1.9126</strain>
    </source>
</reference>
<dbReference type="Pfam" id="PF13558">
    <property type="entry name" value="SbcC_Walker_B"/>
    <property type="match status" value="1"/>
</dbReference>
<keyword evidence="1" id="KW-0175">Coiled coil</keyword>
<accession>A0ABV6KNU5</accession>
<evidence type="ECO:0000256" key="1">
    <source>
        <dbReference type="SAM" id="Coils"/>
    </source>
</evidence>
<dbReference type="RefSeq" id="WP_377057783.1">
    <property type="nucleotide sequence ID" value="NZ_JBHLUU010000021.1"/>
</dbReference>
<dbReference type="InterPro" id="IPR013496">
    <property type="entry name" value="CHP02680"/>
</dbReference>
<dbReference type="SUPFAM" id="SSF52540">
    <property type="entry name" value="P-loop containing nucleoside triphosphate hydrolases"/>
    <property type="match status" value="1"/>
</dbReference>
<comment type="caution">
    <text evidence="2">The sequence shown here is derived from an EMBL/GenBank/DDBJ whole genome shotgun (WGS) entry which is preliminary data.</text>
</comment>
<proteinExistence type="predicted"/>
<feature type="coiled-coil region" evidence="1">
    <location>
        <begin position="749"/>
        <end position="776"/>
    </location>
</feature>
<feature type="coiled-coil region" evidence="1">
    <location>
        <begin position="459"/>
        <end position="514"/>
    </location>
</feature>
<feature type="coiled-coil region" evidence="1">
    <location>
        <begin position="1136"/>
        <end position="1163"/>
    </location>
</feature>
<dbReference type="Proteomes" id="UP001589738">
    <property type="component" value="Unassembled WGS sequence"/>
</dbReference>
<keyword evidence="3" id="KW-1185">Reference proteome</keyword>
<sequence>MENNHKWLINKTGILNYWYFDEEEFPFENGHLLIRGGNGSGKSVTTQSFLPLLLDGNKSPQRLDPFGTRSRKMIDYIFGESSEENEKTSYLYMEYKRKDAEEYITTGIGLKGNLNNDKVDSWYFLIKNKRINEDIKLFQYQLDTVGQKVKVPLSEKELKNLIEREKCGYLVTTQAEYAELVNKYIFQFESIQEFKEMVDLIVRIRAPKLSNNMGPNVLYEMLQSSLPELSTNDLRSLSETIQNMDEIKSRLAKAEQDLKLIKNLSAKYNDYNFAVLSQKANMFLSMKAKRDASKKGVDKAQKAWKKATETSGLKQKEVEQLGNELESLIKKVEHLKDNDVYKMKKELIALETRLEEAAKEWGKLKNSLDEKVAHLRKLEGNLKDKNDEKYGLENKINIAVEELDAIAEDVEYPAHSLNRDYFKTALNERKALEAINQWEVSSETFQTLVGNILGELEKEKRVEEELDQQKLGLLKEEKERDGIRKAIDEKRDELERHLEQLNRLILEKNEQNKEFVLSKDELSLVAYSILGLFDTTSVKEIERQLAGILHSKRQTLGKKELQIDNKLELIGREIKDKHGKIDEWEKKEESTPAFRKVETETMRKSLAKKGIPFISFYEAVEFIDGLNPYEKERLESALIEMGILDSLIVSPAYLHLVNDSDAVLIPKPLSEGETLKEYLTVNLPKEAKDLEQMTNDILASISIVEHENQSYVTTFGNYQHGVVKGNAIPRENSIYIGKEARKLHRERMLHQLREELIVLESQKTESEFELQQLKERGQMLQIEADQYITFDEVEEINVTIDSYDRELIILEKTITHLKERISDLHKTYIEVKRKRMELTEGRETPLTIEAYSVVNRDVKEYLSELRGMKQTVNDWNTVLQNMEILEEQKEREEDDIAQSRDLTLQKEKEVDRTKVKVNELRKTIAEKDIGNIEEQIEQTERRIQEIPQYRDELNKEVGHLEGQIPLLKNNILLEEASVRFYQEAYDWSKEIFVQEVNRKLVETYDRDVLTVDEDMVALAEAAIEDDKEISRENVQGIRDKMVAVFNEVRVQGLEEYSLTLSDTDSYFKEISDEGYELFSHELEKIESVSARQLIHLTSDGKLVSPQKLQQIIEQQVQAIKIALTEEDERLYKEVILDNIGERIRELISQAARWKEEINEYMMQTNASNGLKLWLQWKPRKATEDGEMSTADLVRLLQKDPDTLKESDYKRLSKHFNSKIKFAKESYESDDALRDKSFDVLIKEILDYREWFEFKIYFQKEGEDRKELTKTNYNTLSGGERAMSMYIPLLSALYSKFISASDEAPYIISMDEAFAGVDENNIATMFKLMNDFGLNYILNSQALWGTYETVDALSIAEIIRPQNAKNVTVMLYKWNGIELNTVKEEVHIKPTQEQQNLFDVLESMEV</sequence>
<evidence type="ECO:0000313" key="3">
    <source>
        <dbReference type="Proteomes" id="UP001589738"/>
    </source>
</evidence>
<evidence type="ECO:0000313" key="2">
    <source>
        <dbReference type="EMBL" id="MFC0474993.1"/>
    </source>
</evidence>